<dbReference type="EMBL" id="MTSD02000006">
    <property type="protein sequence ID" value="OOV86432.1"/>
    <property type="molecule type" value="Genomic_DNA"/>
</dbReference>
<evidence type="ECO:0000313" key="2">
    <source>
        <dbReference type="Proteomes" id="UP000190064"/>
    </source>
</evidence>
<dbReference type="AlphaFoldDB" id="A0A1T1H9B8"/>
<sequence>MRALQKRYHLGRIPFTACKADPRFSYCLYLPERHLKQSDKKLPLVVVVHGSARTVESLRDGFIEFAEKVHCAVLAPLFPKGAVAQDEGDGYKLSSPASFPYDQILLSMVDEVSTTYMAQNTFCLYGFSGGAQFAHRFAYLHSERLEALSIHAPGGCSSIHHNITEEKLSALRATPVQMVVGERDTLSHTLKICRKSMLESLCEQWRSKGISVDFKIAAHIDHDGFALLSHCFDFFSEHISSADAYVEHVRMA</sequence>
<dbReference type="Proteomes" id="UP000190064">
    <property type="component" value="Unassembled WGS sequence"/>
</dbReference>
<dbReference type="InterPro" id="IPR029058">
    <property type="entry name" value="AB_hydrolase_fold"/>
</dbReference>
<proteinExistence type="predicted"/>
<reference evidence="1" key="1">
    <citation type="submission" date="2017-02" db="EMBL/GenBank/DDBJ databases">
        <title>Draft Genome Sequence of the Salt Water Bacterium Oceanospirillum linum ATCC 11336.</title>
        <authorList>
            <person name="Trachtenberg A.M."/>
            <person name="Carney J.G."/>
            <person name="Linnane J.D."/>
            <person name="Rheaume B.A."/>
            <person name="Pitts N.L."/>
            <person name="Mykles D.L."/>
            <person name="Maclea K.S."/>
        </authorList>
    </citation>
    <scope>NUCLEOTIDE SEQUENCE [LARGE SCALE GENOMIC DNA]</scope>
    <source>
        <strain evidence="1">ATCC 11336</strain>
    </source>
</reference>
<comment type="caution">
    <text evidence="1">The sequence shown here is derived from an EMBL/GenBank/DDBJ whole genome shotgun (WGS) entry which is preliminary data.</text>
</comment>
<evidence type="ECO:0000313" key="1">
    <source>
        <dbReference type="EMBL" id="OOV86432.1"/>
    </source>
</evidence>
<gene>
    <name evidence="1" type="ORF">BTA35_0213030</name>
</gene>
<organism evidence="1 2">
    <name type="scientific">Oceanospirillum linum</name>
    <dbReference type="NCBI Taxonomy" id="966"/>
    <lineage>
        <taxon>Bacteria</taxon>
        <taxon>Pseudomonadati</taxon>
        <taxon>Pseudomonadota</taxon>
        <taxon>Gammaproteobacteria</taxon>
        <taxon>Oceanospirillales</taxon>
        <taxon>Oceanospirillaceae</taxon>
        <taxon>Oceanospirillum</taxon>
    </lineage>
</organism>
<dbReference type="Gene3D" id="3.40.50.1820">
    <property type="entry name" value="alpha/beta hydrolase"/>
    <property type="match status" value="1"/>
</dbReference>
<keyword evidence="2" id="KW-1185">Reference proteome</keyword>
<protein>
    <recommendedName>
        <fullName evidence="3">Phospholipase/carboxylesterase/thioesterase domain-containing protein</fullName>
    </recommendedName>
</protein>
<dbReference type="SUPFAM" id="SSF53474">
    <property type="entry name" value="alpha/beta-Hydrolases"/>
    <property type="match status" value="1"/>
</dbReference>
<evidence type="ECO:0008006" key="3">
    <source>
        <dbReference type="Google" id="ProtNLM"/>
    </source>
</evidence>
<accession>A0A1T1H9B8</accession>
<dbReference type="STRING" id="966.BTA35_0213030"/>
<name>A0A1T1H9B8_OCELI</name>